<dbReference type="EMBL" id="LAZR01013635">
    <property type="protein sequence ID" value="KKM21067.1"/>
    <property type="molecule type" value="Genomic_DNA"/>
</dbReference>
<gene>
    <name evidence="1" type="ORF">LCGC14_1639190</name>
</gene>
<protein>
    <submittedName>
        <fullName evidence="1">Uncharacterized protein</fullName>
    </submittedName>
</protein>
<evidence type="ECO:0000313" key="1">
    <source>
        <dbReference type="EMBL" id="KKM21067.1"/>
    </source>
</evidence>
<dbReference type="AlphaFoldDB" id="A0A0F9I0Q4"/>
<sequence length="48" mass="5577">MEIQEFHHIQFEGGFSSVFGDGTRVECDLCQGCLFDMIKDCYRDVNQK</sequence>
<accession>A0A0F9I0Q4</accession>
<comment type="caution">
    <text evidence="1">The sequence shown here is derived from an EMBL/GenBank/DDBJ whole genome shotgun (WGS) entry which is preliminary data.</text>
</comment>
<organism evidence="1">
    <name type="scientific">marine sediment metagenome</name>
    <dbReference type="NCBI Taxonomy" id="412755"/>
    <lineage>
        <taxon>unclassified sequences</taxon>
        <taxon>metagenomes</taxon>
        <taxon>ecological metagenomes</taxon>
    </lineage>
</organism>
<name>A0A0F9I0Q4_9ZZZZ</name>
<reference evidence="1" key="1">
    <citation type="journal article" date="2015" name="Nature">
        <title>Complex archaea that bridge the gap between prokaryotes and eukaryotes.</title>
        <authorList>
            <person name="Spang A."/>
            <person name="Saw J.H."/>
            <person name="Jorgensen S.L."/>
            <person name="Zaremba-Niedzwiedzka K."/>
            <person name="Martijn J."/>
            <person name="Lind A.E."/>
            <person name="van Eijk R."/>
            <person name="Schleper C."/>
            <person name="Guy L."/>
            <person name="Ettema T.J."/>
        </authorList>
    </citation>
    <scope>NUCLEOTIDE SEQUENCE</scope>
</reference>
<proteinExistence type="predicted"/>